<proteinExistence type="inferred from homology"/>
<evidence type="ECO:0000256" key="6">
    <source>
        <dbReference type="RuleBase" id="RU004057"/>
    </source>
</evidence>
<reference evidence="9 10" key="1">
    <citation type="submission" date="2018-05" db="EMBL/GenBank/DDBJ databases">
        <title>Leucothrix arctica sp. nov., isolated from Arctic seawater.</title>
        <authorList>
            <person name="Choi A."/>
            <person name="Baek K."/>
        </authorList>
    </citation>
    <scope>NUCLEOTIDE SEQUENCE [LARGE SCALE GENOMIC DNA]</scope>
    <source>
        <strain evidence="9 10">JCM 18388</strain>
    </source>
</reference>
<feature type="transmembrane region" description="Helical" evidence="7">
    <location>
        <begin position="192"/>
        <end position="213"/>
    </location>
</feature>
<evidence type="ECO:0000313" key="10">
    <source>
        <dbReference type="Proteomes" id="UP000245539"/>
    </source>
</evidence>
<keyword evidence="6" id="KW-0653">Protein transport</keyword>
<protein>
    <recommendedName>
        <fullName evidence="8">MotA/TolQ/ExbB proton channel domain-containing protein</fullName>
    </recommendedName>
</protein>
<comment type="caution">
    <text evidence="9">The sequence shown here is derived from an EMBL/GenBank/DDBJ whole genome shotgun (WGS) entry which is preliminary data.</text>
</comment>
<evidence type="ECO:0000256" key="7">
    <source>
        <dbReference type="SAM" id="Phobius"/>
    </source>
</evidence>
<feature type="transmembrane region" description="Helical" evidence="7">
    <location>
        <begin position="60"/>
        <end position="80"/>
    </location>
</feature>
<dbReference type="AlphaFoldDB" id="A0A317C522"/>
<dbReference type="EMBL" id="QGKM01000087">
    <property type="protein sequence ID" value="PWQ92463.1"/>
    <property type="molecule type" value="Genomic_DNA"/>
</dbReference>
<sequence>MLRQFGCTGSRPHFNHLSFGDHKKGIAMQETSDISKSVLPSSKPLFPVIKQKQQSTDTKSFSATPLLSWLWLAGLLLFMVMLTWETGLLPDVLAADQTRISVVLLILTALTSVHCAYRSYQLTRLELELLRWQNKQITLNTNQTQATVLSTQLSLMLSHRDNRQPDNLALNGELLAEHFHYQHAFGWFSAGAMIKLGLLGTVIGFIMMLTSIGELDSVDIEQVQRLMQQMTQGMMVALNTTLLGLVGSMILGVQYLLLDHCADQLLLRVMTWVQQANQTQSQTDMQQEQTH</sequence>
<dbReference type="InterPro" id="IPR002898">
    <property type="entry name" value="MotA_ExbB_proton_chnl"/>
</dbReference>
<feature type="domain" description="MotA/TolQ/ExbB proton channel" evidence="8">
    <location>
        <begin position="145"/>
        <end position="267"/>
    </location>
</feature>
<dbReference type="OrthoDB" id="8684834at2"/>
<evidence type="ECO:0000256" key="2">
    <source>
        <dbReference type="ARBA" id="ARBA00022475"/>
    </source>
</evidence>
<dbReference type="GO" id="GO:0005886">
    <property type="term" value="C:plasma membrane"/>
    <property type="evidence" value="ECO:0007669"/>
    <property type="project" value="UniProtKB-SubCell"/>
</dbReference>
<evidence type="ECO:0000256" key="4">
    <source>
        <dbReference type="ARBA" id="ARBA00022989"/>
    </source>
</evidence>
<accession>A0A317C522</accession>
<evidence type="ECO:0000256" key="3">
    <source>
        <dbReference type="ARBA" id="ARBA00022692"/>
    </source>
</evidence>
<keyword evidence="4 7" id="KW-1133">Transmembrane helix</keyword>
<organism evidence="9 10">
    <name type="scientific">Leucothrix pacifica</name>
    <dbReference type="NCBI Taxonomy" id="1247513"/>
    <lineage>
        <taxon>Bacteria</taxon>
        <taxon>Pseudomonadati</taxon>
        <taxon>Pseudomonadota</taxon>
        <taxon>Gammaproteobacteria</taxon>
        <taxon>Thiotrichales</taxon>
        <taxon>Thiotrichaceae</taxon>
        <taxon>Leucothrix</taxon>
    </lineage>
</organism>
<keyword evidence="6" id="KW-0813">Transport</keyword>
<comment type="similarity">
    <text evidence="6">Belongs to the exbB/tolQ family.</text>
</comment>
<dbReference type="Proteomes" id="UP000245539">
    <property type="component" value="Unassembled WGS sequence"/>
</dbReference>
<keyword evidence="2" id="KW-1003">Cell membrane</keyword>
<name>A0A317C522_9GAMM</name>
<keyword evidence="5 7" id="KW-0472">Membrane</keyword>
<feature type="transmembrane region" description="Helical" evidence="7">
    <location>
        <begin position="233"/>
        <end position="258"/>
    </location>
</feature>
<dbReference type="Pfam" id="PF01618">
    <property type="entry name" value="MotA_ExbB"/>
    <property type="match status" value="1"/>
</dbReference>
<gene>
    <name evidence="9" type="ORF">DKW60_20930</name>
</gene>
<comment type="subcellular location">
    <subcellularLocation>
        <location evidence="1">Cell membrane</location>
        <topology evidence="1">Multi-pass membrane protein</topology>
    </subcellularLocation>
    <subcellularLocation>
        <location evidence="6">Membrane</location>
        <topology evidence="6">Multi-pass membrane protein</topology>
    </subcellularLocation>
</comment>
<feature type="transmembrane region" description="Helical" evidence="7">
    <location>
        <begin position="100"/>
        <end position="117"/>
    </location>
</feature>
<keyword evidence="3 7" id="KW-0812">Transmembrane</keyword>
<dbReference type="GO" id="GO:0015031">
    <property type="term" value="P:protein transport"/>
    <property type="evidence" value="ECO:0007669"/>
    <property type="project" value="UniProtKB-KW"/>
</dbReference>
<evidence type="ECO:0000256" key="5">
    <source>
        <dbReference type="ARBA" id="ARBA00023136"/>
    </source>
</evidence>
<evidence type="ECO:0000256" key="1">
    <source>
        <dbReference type="ARBA" id="ARBA00004651"/>
    </source>
</evidence>
<keyword evidence="10" id="KW-1185">Reference proteome</keyword>
<evidence type="ECO:0000259" key="8">
    <source>
        <dbReference type="Pfam" id="PF01618"/>
    </source>
</evidence>
<evidence type="ECO:0000313" key="9">
    <source>
        <dbReference type="EMBL" id="PWQ92463.1"/>
    </source>
</evidence>